<evidence type="ECO:0000313" key="1">
    <source>
        <dbReference type="EMBL" id="MPD03188.1"/>
    </source>
</evidence>
<accession>A0A5B7KD26</accession>
<dbReference type="AlphaFoldDB" id="A0A5B7KD26"/>
<organism evidence="1 2">
    <name type="scientific">Portunus trituberculatus</name>
    <name type="common">Swimming crab</name>
    <name type="synonym">Neptunus trituberculatus</name>
    <dbReference type="NCBI Taxonomy" id="210409"/>
    <lineage>
        <taxon>Eukaryota</taxon>
        <taxon>Metazoa</taxon>
        <taxon>Ecdysozoa</taxon>
        <taxon>Arthropoda</taxon>
        <taxon>Crustacea</taxon>
        <taxon>Multicrustacea</taxon>
        <taxon>Malacostraca</taxon>
        <taxon>Eumalacostraca</taxon>
        <taxon>Eucarida</taxon>
        <taxon>Decapoda</taxon>
        <taxon>Pleocyemata</taxon>
        <taxon>Brachyura</taxon>
        <taxon>Eubrachyura</taxon>
        <taxon>Portunoidea</taxon>
        <taxon>Portunidae</taxon>
        <taxon>Portuninae</taxon>
        <taxon>Portunus</taxon>
    </lineage>
</organism>
<keyword evidence="2" id="KW-1185">Reference proteome</keyword>
<protein>
    <submittedName>
        <fullName evidence="1">Uncharacterized protein</fullName>
    </submittedName>
</protein>
<comment type="caution">
    <text evidence="1">The sequence shown here is derived from an EMBL/GenBank/DDBJ whole genome shotgun (WGS) entry which is preliminary data.</text>
</comment>
<reference evidence="1 2" key="1">
    <citation type="submission" date="2019-05" db="EMBL/GenBank/DDBJ databases">
        <title>Another draft genome of Portunus trituberculatus and its Hox gene families provides insights of decapod evolution.</title>
        <authorList>
            <person name="Jeong J.-H."/>
            <person name="Song I."/>
            <person name="Kim S."/>
            <person name="Choi T."/>
            <person name="Kim D."/>
            <person name="Ryu S."/>
            <person name="Kim W."/>
        </authorList>
    </citation>
    <scope>NUCLEOTIDE SEQUENCE [LARGE SCALE GENOMIC DNA]</scope>
    <source>
        <tissue evidence="1">Muscle</tissue>
    </source>
</reference>
<proteinExistence type="predicted"/>
<evidence type="ECO:0000313" key="2">
    <source>
        <dbReference type="Proteomes" id="UP000324222"/>
    </source>
</evidence>
<name>A0A5B7KD26_PORTR</name>
<sequence length="24" mass="2491">MKGLDRCGDEAGKVWGRLGSAGQV</sequence>
<dbReference type="EMBL" id="VSRR010135078">
    <property type="protein sequence ID" value="MPD03188.1"/>
    <property type="molecule type" value="Genomic_DNA"/>
</dbReference>
<dbReference type="Proteomes" id="UP000324222">
    <property type="component" value="Unassembled WGS sequence"/>
</dbReference>
<gene>
    <name evidence="1" type="ORF">E2C01_098813</name>
</gene>